<accession>A0A6A6H749</accession>
<dbReference type="Pfam" id="PF00172">
    <property type="entry name" value="Zn_clus"/>
    <property type="match status" value="1"/>
</dbReference>
<feature type="domain" description="Zn(2)-C6 fungal-type" evidence="6">
    <location>
        <begin position="448"/>
        <end position="477"/>
    </location>
</feature>
<dbReference type="Pfam" id="PF11702">
    <property type="entry name" value="DUF3295"/>
    <property type="match status" value="1"/>
</dbReference>
<proteinExistence type="predicted"/>
<dbReference type="GO" id="GO:0003677">
    <property type="term" value="F:DNA binding"/>
    <property type="evidence" value="ECO:0007669"/>
    <property type="project" value="UniProtKB-UniRule"/>
</dbReference>
<dbReference type="CDD" id="cd00067">
    <property type="entry name" value="GAL4"/>
    <property type="match status" value="1"/>
</dbReference>
<dbReference type="Gene3D" id="1.10.10.60">
    <property type="entry name" value="Homeodomain-like"/>
    <property type="match status" value="1"/>
</dbReference>
<keyword evidence="1 4" id="KW-0238">DNA-binding</keyword>
<feature type="region of interest" description="Disordered" evidence="5">
    <location>
        <begin position="336"/>
        <end position="385"/>
    </location>
</feature>
<evidence type="ECO:0000259" key="6">
    <source>
        <dbReference type="PROSITE" id="PS50048"/>
    </source>
</evidence>
<dbReference type="PROSITE" id="PS00463">
    <property type="entry name" value="ZN2_CY6_FUNGAL_1"/>
    <property type="match status" value="1"/>
</dbReference>
<dbReference type="InterPro" id="IPR009057">
    <property type="entry name" value="Homeodomain-like_sf"/>
</dbReference>
<evidence type="ECO:0000259" key="7">
    <source>
        <dbReference type="PROSITE" id="PS50071"/>
    </source>
</evidence>
<keyword evidence="2 4" id="KW-0371">Homeobox</keyword>
<feature type="compositionally biased region" description="Polar residues" evidence="5">
    <location>
        <begin position="546"/>
        <end position="560"/>
    </location>
</feature>
<dbReference type="PROSITE" id="PS50071">
    <property type="entry name" value="HOMEOBOX_2"/>
    <property type="match status" value="1"/>
</dbReference>
<dbReference type="GO" id="GO:0008270">
    <property type="term" value="F:zinc ion binding"/>
    <property type="evidence" value="ECO:0007669"/>
    <property type="project" value="InterPro"/>
</dbReference>
<organism evidence="8 9">
    <name type="scientific">Viridothelium virens</name>
    <name type="common">Speckled blister lichen</name>
    <name type="synonym">Trypethelium virens</name>
    <dbReference type="NCBI Taxonomy" id="1048519"/>
    <lineage>
        <taxon>Eukaryota</taxon>
        <taxon>Fungi</taxon>
        <taxon>Dikarya</taxon>
        <taxon>Ascomycota</taxon>
        <taxon>Pezizomycotina</taxon>
        <taxon>Dothideomycetes</taxon>
        <taxon>Dothideomycetes incertae sedis</taxon>
        <taxon>Trypetheliales</taxon>
        <taxon>Trypetheliaceae</taxon>
        <taxon>Viridothelium</taxon>
    </lineage>
</organism>
<evidence type="ECO:0008006" key="10">
    <source>
        <dbReference type="Google" id="ProtNLM"/>
    </source>
</evidence>
<keyword evidence="9" id="KW-1185">Reference proteome</keyword>
<feature type="compositionally biased region" description="Low complexity" evidence="5">
    <location>
        <begin position="517"/>
        <end position="533"/>
    </location>
</feature>
<reference evidence="8" key="1">
    <citation type="journal article" date="2020" name="Stud. Mycol.">
        <title>101 Dothideomycetes genomes: a test case for predicting lifestyles and emergence of pathogens.</title>
        <authorList>
            <person name="Haridas S."/>
            <person name="Albert R."/>
            <person name="Binder M."/>
            <person name="Bloem J."/>
            <person name="Labutti K."/>
            <person name="Salamov A."/>
            <person name="Andreopoulos B."/>
            <person name="Baker S."/>
            <person name="Barry K."/>
            <person name="Bills G."/>
            <person name="Bluhm B."/>
            <person name="Cannon C."/>
            <person name="Castanera R."/>
            <person name="Culley D."/>
            <person name="Daum C."/>
            <person name="Ezra D."/>
            <person name="Gonzalez J."/>
            <person name="Henrissat B."/>
            <person name="Kuo A."/>
            <person name="Liang C."/>
            <person name="Lipzen A."/>
            <person name="Lutzoni F."/>
            <person name="Magnuson J."/>
            <person name="Mondo S."/>
            <person name="Nolan M."/>
            <person name="Ohm R."/>
            <person name="Pangilinan J."/>
            <person name="Park H.-J."/>
            <person name="Ramirez L."/>
            <person name="Alfaro M."/>
            <person name="Sun H."/>
            <person name="Tritt A."/>
            <person name="Yoshinaga Y."/>
            <person name="Zwiers L.-H."/>
            <person name="Turgeon B."/>
            <person name="Goodwin S."/>
            <person name="Spatafora J."/>
            <person name="Crous P."/>
            <person name="Grigoriev I."/>
        </authorList>
    </citation>
    <scope>NUCLEOTIDE SEQUENCE</scope>
    <source>
        <strain evidence="8">Tuck. ex Michener</strain>
    </source>
</reference>
<dbReference type="PANTHER" id="PTHR47655:SF3">
    <property type="entry name" value="ZN(II)2CYS6 TRANSCRIPTION FACTOR (EUROFUNG)"/>
    <property type="match status" value="1"/>
</dbReference>
<sequence>MEESIEDPFNALATLTDPFCEFPTSDLFCPETSCPDLPEIVEGGAVGDMSTVDDAAAIGGLGLNDILEGWNNRVQADPASALLWEQSMDEAVDAGDANLSYLGSNEPSHTTFAVSGHSQPRWDAFEPIGDAHSFNGCFNVDTTVHDSTLLENANFNFLLMDVDIGDAAPEVNEKAASPSAVPDPAQDFDEMDREETDIHPSFSISTGCEPPLKGRSILRAWFESHDYPYPNPRELEELVQASGLSQKQVRTFFTNIRARSWKSSKPMLILAVRSRSINMNPADQSQRSGLCTHAFSDMERSAAEPGLESLALWDFEARPASGIFHMQYPEADDYSEGVAAGDAEESRSFSQESSYRVEAGSKQKLSPMPSSEALPSRTDSHITSDGMPLTRRRLLTLTQKLKNEASGLPASKHLSLQRFLTEPGYAADTESIKRAIDETSVRKRICKACDRCRLKKSKCDGASPCKRCCADNATCVYGDRNNSHVTASVLEDRKVAFYQGNRTSVVRGSSLNLDWGTSSSSAPLASPTVATPPKRQPTFRLGGSSEGSSTGVRSILSSASKRSDREARYGKMFKATTFEEGEEVIVMRRSSKVVNESDSDEVFSDDAIEKDDDDDDNWGDEVDIDDWGDEIEPSGPSSVNEYELFKRVDSEPNLTSRRALLTQSISKPDLANMVSKTSEPVAIPGATSPRTTRMKIPSSQMVESLSNLCREREQKNTEYTTACTNNIALAPLPNHGHHTMQITWNCRKARMYWLRSHQVLRQNARSLRHIWPQATVHGRALRRPQATQSRQ</sequence>
<dbReference type="Gene3D" id="4.10.240.10">
    <property type="entry name" value="Zn(2)-C6 fungal-type DNA-binding domain"/>
    <property type="match status" value="1"/>
</dbReference>
<protein>
    <recommendedName>
        <fullName evidence="10">Zn(2)-C6 fungal-type domain-containing protein</fullName>
    </recommendedName>
</protein>
<dbReference type="OrthoDB" id="4151048at2759"/>
<dbReference type="Proteomes" id="UP000800092">
    <property type="component" value="Unassembled WGS sequence"/>
</dbReference>
<evidence type="ECO:0000256" key="3">
    <source>
        <dbReference type="ARBA" id="ARBA00023242"/>
    </source>
</evidence>
<dbReference type="GO" id="GO:0005634">
    <property type="term" value="C:nucleus"/>
    <property type="evidence" value="ECO:0007669"/>
    <property type="project" value="UniProtKB-SubCell"/>
</dbReference>
<dbReference type="Pfam" id="PF05920">
    <property type="entry name" value="Homeobox_KN"/>
    <property type="match status" value="1"/>
</dbReference>
<evidence type="ECO:0000313" key="8">
    <source>
        <dbReference type="EMBL" id="KAF2233845.1"/>
    </source>
</evidence>
<feature type="domain" description="Homeobox" evidence="7">
    <location>
        <begin position="218"/>
        <end position="263"/>
    </location>
</feature>
<feature type="compositionally biased region" description="Acidic residues" evidence="5">
    <location>
        <begin position="597"/>
        <end position="618"/>
    </location>
</feature>
<keyword evidence="3 4" id="KW-0539">Nucleus</keyword>
<name>A0A6A6H749_VIRVR</name>
<evidence type="ECO:0000256" key="5">
    <source>
        <dbReference type="SAM" id="MobiDB-lite"/>
    </source>
</evidence>
<feature type="DNA-binding region" description="Homeobox" evidence="4">
    <location>
        <begin position="220"/>
        <end position="264"/>
    </location>
</feature>
<dbReference type="CDD" id="cd00086">
    <property type="entry name" value="homeodomain"/>
    <property type="match status" value="1"/>
</dbReference>
<comment type="subcellular location">
    <subcellularLocation>
        <location evidence="4">Nucleus</location>
    </subcellularLocation>
</comment>
<dbReference type="InterPro" id="IPR008422">
    <property type="entry name" value="KN_HD"/>
</dbReference>
<evidence type="ECO:0000256" key="4">
    <source>
        <dbReference type="PROSITE-ProRule" id="PRU00108"/>
    </source>
</evidence>
<dbReference type="EMBL" id="ML991803">
    <property type="protein sequence ID" value="KAF2233845.1"/>
    <property type="molecule type" value="Genomic_DNA"/>
</dbReference>
<evidence type="ECO:0000256" key="1">
    <source>
        <dbReference type="ARBA" id="ARBA00023125"/>
    </source>
</evidence>
<evidence type="ECO:0000256" key="2">
    <source>
        <dbReference type="ARBA" id="ARBA00023155"/>
    </source>
</evidence>
<dbReference type="SMART" id="SM00066">
    <property type="entry name" value="GAL4"/>
    <property type="match status" value="1"/>
</dbReference>
<dbReference type="InterPro" id="IPR001138">
    <property type="entry name" value="Zn2Cys6_DnaBD"/>
</dbReference>
<dbReference type="InterPro" id="IPR001356">
    <property type="entry name" value="HD"/>
</dbReference>
<dbReference type="InterPro" id="IPR036864">
    <property type="entry name" value="Zn2-C6_fun-type_DNA-bd_sf"/>
</dbReference>
<dbReference type="InterPro" id="IPR052783">
    <property type="entry name" value="Metabolic/Drug-Res_Regulator"/>
</dbReference>
<dbReference type="SMART" id="SM00389">
    <property type="entry name" value="HOX"/>
    <property type="match status" value="1"/>
</dbReference>
<dbReference type="GO" id="GO:0000981">
    <property type="term" value="F:DNA-binding transcription factor activity, RNA polymerase II-specific"/>
    <property type="evidence" value="ECO:0007669"/>
    <property type="project" value="InterPro"/>
</dbReference>
<dbReference type="AlphaFoldDB" id="A0A6A6H749"/>
<feature type="region of interest" description="Disordered" evidence="5">
    <location>
        <begin position="595"/>
        <end position="618"/>
    </location>
</feature>
<feature type="region of interest" description="Disordered" evidence="5">
    <location>
        <begin position="517"/>
        <end position="560"/>
    </location>
</feature>
<dbReference type="SUPFAM" id="SSF46689">
    <property type="entry name" value="Homeodomain-like"/>
    <property type="match status" value="1"/>
</dbReference>
<dbReference type="PROSITE" id="PS50048">
    <property type="entry name" value="ZN2_CY6_FUNGAL_2"/>
    <property type="match status" value="1"/>
</dbReference>
<evidence type="ECO:0000313" key="9">
    <source>
        <dbReference type="Proteomes" id="UP000800092"/>
    </source>
</evidence>
<dbReference type="SUPFAM" id="SSF57701">
    <property type="entry name" value="Zn2/Cys6 DNA-binding domain"/>
    <property type="match status" value="1"/>
</dbReference>
<gene>
    <name evidence="8" type="ORF">EV356DRAFT_189201</name>
</gene>
<dbReference type="InterPro" id="IPR021711">
    <property type="entry name" value="DUF3295"/>
</dbReference>
<dbReference type="PANTHER" id="PTHR47655">
    <property type="entry name" value="QUINIC ACID UTILIZATION ACTIVATOR"/>
    <property type="match status" value="1"/>
</dbReference>